<feature type="region of interest" description="Disordered" evidence="1">
    <location>
        <begin position="72"/>
        <end position="108"/>
    </location>
</feature>
<evidence type="ECO:0000256" key="1">
    <source>
        <dbReference type="SAM" id="MobiDB-lite"/>
    </source>
</evidence>
<accession>K0TJP7</accession>
<dbReference type="EMBL" id="AGNL01000270">
    <property type="protein sequence ID" value="EJK77900.1"/>
    <property type="molecule type" value="Genomic_DNA"/>
</dbReference>
<evidence type="ECO:0000313" key="2">
    <source>
        <dbReference type="EMBL" id="EJK77900.1"/>
    </source>
</evidence>
<dbReference type="Proteomes" id="UP000266841">
    <property type="component" value="Unassembled WGS sequence"/>
</dbReference>
<keyword evidence="3" id="KW-1185">Reference proteome</keyword>
<proteinExistence type="predicted"/>
<evidence type="ECO:0000313" key="3">
    <source>
        <dbReference type="Proteomes" id="UP000266841"/>
    </source>
</evidence>
<sequence length="254" mass="27095">MPRDRPHAPLDETSQNREKSHTWNPHVERALQVTLSTNGGLFAGTLQLWTERARQGGRGKREAARSWISDGDENSLDWSRTTRTGIPRGVGGGWTSPLPGNGRATGTESDAVLSLRLSARVTGRGGPAGVLKPKNPRGSEGVCHRVPLNPAEHILTAKAAVVATAKRVRMRCAALLRSLAFSFDVAVPGVESSAADRRFEGGIAELEERIAGSYVSSDSGDGGPKCCPYNARRRGTALPRQRDACLKTGAVLKG</sequence>
<dbReference type="AlphaFoldDB" id="K0TJP7"/>
<reference evidence="2 3" key="1">
    <citation type="journal article" date="2012" name="Genome Biol.">
        <title>Genome and low-iron response of an oceanic diatom adapted to chronic iron limitation.</title>
        <authorList>
            <person name="Lommer M."/>
            <person name="Specht M."/>
            <person name="Roy A.S."/>
            <person name="Kraemer L."/>
            <person name="Andreson R."/>
            <person name="Gutowska M.A."/>
            <person name="Wolf J."/>
            <person name="Bergner S.V."/>
            <person name="Schilhabel M.B."/>
            <person name="Klostermeier U.C."/>
            <person name="Beiko R.G."/>
            <person name="Rosenstiel P."/>
            <person name="Hippler M."/>
            <person name="Laroche J."/>
        </authorList>
    </citation>
    <scope>NUCLEOTIDE SEQUENCE [LARGE SCALE GENOMIC DNA]</scope>
    <source>
        <strain evidence="2 3">CCMP1005</strain>
    </source>
</reference>
<comment type="caution">
    <text evidence="2">The sequence shown here is derived from an EMBL/GenBank/DDBJ whole genome shotgun (WGS) entry which is preliminary data.</text>
</comment>
<feature type="region of interest" description="Disordered" evidence="1">
    <location>
        <begin position="1"/>
        <end position="24"/>
    </location>
</feature>
<gene>
    <name evidence="2" type="ORF">THAOC_00237</name>
</gene>
<organism evidence="2 3">
    <name type="scientific">Thalassiosira oceanica</name>
    <name type="common">Marine diatom</name>
    <dbReference type="NCBI Taxonomy" id="159749"/>
    <lineage>
        <taxon>Eukaryota</taxon>
        <taxon>Sar</taxon>
        <taxon>Stramenopiles</taxon>
        <taxon>Ochrophyta</taxon>
        <taxon>Bacillariophyta</taxon>
        <taxon>Coscinodiscophyceae</taxon>
        <taxon>Thalassiosirophycidae</taxon>
        <taxon>Thalassiosirales</taxon>
        <taxon>Thalassiosiraceae</taxon>
        <taxon>Thalassiosira</taxon>
    </lineage>
</organism>
<name>K0TJP7_THAOC</name>
<protein>
    <submittedName>
        <fullName evidence="2">Uncharacterized protein</fullName>
    </submittedName>
</protein>